<dbReference type="Pfam" id="PF21814">
    <property type="entry name" value="DUF6883"/>
    <property type="match status" value="1"/>
</dbReference>
<name>A0A139X161_9CYAN</name>
<sequence length="110" mass="12610">MKILNSQRAVVDLKKLQDYCLSPKHSQGKHKAHVFESALNLTAEDSEELKNILLVAVQTYDATPTKQNEYGQSYIIDFTITKADKQAVVRSAWIIRHEEDFPRLTTCYVL</sequence>
<feature type="domain" description="DUF6883" evidence="1">
    <location>
        <begin position="3"/>
        <end position="109"/>
    </location>
</feature>
<accession>A0A139X161</accession>
<comment type="caution">
    <text evidence="2">The sequence shown here is derived from an EMBL/GenBank/DDBJ whole genome shotgun (WGS) entry which is preliminary data.</text>
</comment>
<dbReference type="Proteomes" id="UP000076925">
    <property type="component" value="Unassembled WGS sequence"/>
</dbReference>
<gene>
    <name evidence="2" type="ORF">WA1_37210</name>
</gene>
<dbReference type="OrthoDB" id="5801353at2"/>
<dbReference type="EMBL" id="ANNX02000041">
    <property type="protein sequence ID" value="KYC38418.1"/>
    <property type="molecule type" value="Genomic_DNA"/>
</dbReference>
<proteinExistence type="predicted"/>
<dbReference type="RefSeq" id="WP_017746820.1">
    <property type="nucleotide sequence ID" value="NZ_KQ976354.1"/>
</dbReference>
<evidence type="ECO:0000259" key="1">
    <source>
        <dbReference type="Pfam" id="PF21814"/>
    </source>
</evidence>
<organism evidence="2 3">
    <name type="scientific">Scytonema hofmannii PCC 7110</name>
    <dbReference type="NCBI Taxonomy" id="128403"/>
    <lineage>
        <taxon>Bacteria</taxon>
        <taxon>Bacillati</taxon>
        <taxon>Cyanobacteriota</taxon>
        <taxon>Cyanophyceae</taxon>
        <taxon>Nostocales</taxon>
        <taxon>Scytonemataceae</taxon>
        <taxon>Scytonema</taxon>
    </lineage>
</organism>
<dbReference type="STRING" id="128403.WA1_37210"/>
<keyword evidence="3" id="KW-1185">Reference proteome</keyword>
<dbReference type="AlphaFoldDB" id="A0A139X161"/>
<reference evidence="2 3" key="1">
    <citation type="journal article" date="2013" name="Genome Biol. Evol.">
        <title>Genomes of Stigonematalean cyanobacteria (subsection V) and the evolution of oxygenic photosynthesis from prokaryotes to plastids.</title>
        <authorList>
            <person name="Dagan T."/>
            <person name="Roettger M."/>
            <person name="Stucken K."/>
            <person name="Landan G."/>
            <person name="Koch R."/>
            <person name="Major P."/>
            <person name="Gould S.B."/>
            <person name="Goremykin V.V."/>
            <person name="Rippka R."/>
            <person name="Tandeau de Marsac N."/>
            <person name="Gugger M."/>
            <person name="Lockhart P.J."/>
            <person name="Allen J.F."/>
            <person name="Brune I."/>
            <person name="Maus I."/>
            <person name="Puhler A."/>
            <person name="Martin W.F."/>
        </authorList>
    </citation>
    <scope>NUCLEOTIDE SEQUENCE [LARGE SCALE GENOMIC DNA]</scope>
    <source>
        <strain evidence="2 3">PCC 7110</strain>
    </source>
</reference>
<dbReference type="InterPro" id="IPR049250">
    <property type="entry name" value="DUF6883"/>
</dbReference>
<evidence type="ECO:0000313" key="3">
    <source>
        <dbReference type="Proteomes" id="UP000076925"/>
    </source>
</evidence>
<protein>
    <recommendedName>
        <fullName evidence="1">DUF6883 domain-containing protein</fullName>
    </recommendedName>
</protein>
<evidence type="ECO:0000313" key="2">
    <source>
        <dbReference type="EMBL" id="KYC38418.1"/>
    </source>
</evidence>